<dbReference type="EMBL" id="JAKWFO010000007">
    <property type="protein sequence ID" value="KAI9634385.1"/>
    <property type="molecule type" value="Genomic_DNA"/>
</dbReference>
<sequence>MTGSDTDAIVKQLFDRPLPPLEPGTTVYDKSLVDRIAKLPEHMFVVASLHLANDDIHRAHLIAQDNEGDATGNLLHATLHRREADYWNSKYWFSRVGSHPTIPSLSDAKAFVDACEAVQKEGDGDKEKQRLREKQWEELKGLVNWTRENCK</sequence>
<evidence type="ECO:0000313" key="1">
    <source>
        <dbReference type="EMBL" id="KAI9634385.1"/>
    </source>
</evidence>
<proteinExistence type="predicted"/>
<dbReference type="Proteomes" id="UP001164286">
    <property type="component" value="Unassembled WGS sequence"/>
</dbReference>
<name>A0AA38H5G3_9TREE</name>
<dbReference type="RefSeq" id="XP_052944162.1">
    <property type="nucleotide sequence ID" value="XM_053089839.1"/>
</dbReference>
<accession>A0AA38H5G3</accession>
<protein>
    <submittedName>
        <fullName evidence="1">Uncharacterized protein</fullName>
    </submittedName>
</protein>
<comment type="caution">
    <text evidence="1">The sequence shown here is derived from an EMBL/GenBank/DDBJ whole genome shotgun (WGS) entry which is preliminary data.</text>
</comment>
<dbReference type="AlphaFoldDB" id="A0AA38H5G3"/>
<reference evidence="1" key="1">
    <citation type="journal article" date="2022" name="G3 (Bethesda)">
        <title>High quality genome of the basidiomycete yeast Dioszegia hungarica PDD-24b-2 isolated from cloud water.</title>
        <authorList>
            <person name="Jarrige D."/>
            <person name="Haridas S."/>
            <person name="Bleykasten-Grosshans C."/>
            <person name="Joly M."/>
            <person name="Nadalig T."/>
            <person name="Sancelme M."/>
            <person name="Vuilleumier S."/>
            <person name="Grigoriev I.V."/>
            <person name="Amato P."/>
            <person name="Bringel F."/>
        </authorList>
    </citation>
    <scope>NUCLEOTIDE SEQUENCE</scope>
    <source>
        <strain evidence="1">PDD-24b-2</strain>
    </source>
</reference>
<gene>
    <name evidence="1" type="ORF">MKK02DRAFT_37916</name>
</gene>
<evidence type="ECO:0000313" key="2">
    <source>
        <dbReference type="Proteomes" id="UP001164286"/>
    </source>
</evidence>
<keyword evidence="2" id="KW-1185">Reference proteome</keyword>
<organism evidence="1 2">
    <name type="scientific">Dioszegia hungarica</name>
    <dbReference type="NCBI Taxonomy" id="4972"/>
    <lineage>
        <taxon>Eukaryota</taxon>
        <taxon>Fungi</taxon>
        <taxon>Dikarya</taxon>
        <taxon>Basidiomycota</taxon>
        <taxon>Agaricomycotina</taxon>
        <taxon>Tremellomycetes</taxon>
        <taxon>Tremellales</taxon>
        <taxon>Bulleribasidiaceae</taxon>
        <taxon>Dioszegia</taxon>
    </lineage>
</organism>
<dbReference type="GeneID" id="77729044"/>